<reference evidence="2" key="1">
    <citation type="submission" date="2022-11" db="UniProtKB">
        <authorList>
            <consortium name="WormBaseParasite"/>
        </authorList>
    </citation>
    <scope>IDENTIFICATION</scope>
</reference>
<protein>
    <submittedName>
        <fullName evidence="2">Uncharacterized protein</fullName>
    </submittedName>
</protein>
<dbReference type="Proteomes" id="UP000887565">
    <property type="component" value="Unplaced"/>
</dbReference>
<evidence type="ECO:0000313" key="2">
    <source>
        <dbReference type="WBParaSite" id="nRc.2.0.1.t21716-RA"/>
    </source>
</evidence>
<sequence>MAYPQYWRIHNSHRFPSLQKLPIFNESTSNITVKLIVQFPCCIGTIFPPVGIYYHQDCCHQQGYPQTHPLWSQHNFHHLELTHYCHCICKHILPLPLIAMLPTTATTHATRAPFVLTAMTTLATPMDTMMTAIAMTTMTAAMTTIFPAQCQILLIITATDQQLLYNNYGAVSEVTLRLLKRG</sequence>
<accession>A0A915J5J7</accession>
<name>A0A915J5J7_ROMCU</name>
<keyword evidence="1" id="KW-1185">Reference proteome</keyword>
<dbReference type="WBParaSite" id="nRc.2.0.1.t21716-RA">
    <property type="protein sequence ID" value="nRc.2.0.1.t21716-RA"/>
    <property type="gene ID" value="nRc.2.0.1.g21716"/>
</dbReference>
<dbReference type="AlphaFoldDB" id="A0A915J5J7"/>
<organism evidence="1 2">
    <name type="scientific">Romanomermis culicivorax</name>
    <name type="common">Nematode worm</name>
    <dbReference type="NCBI Taxonomy" id="13658"/>
    <lineage>
        <taxon>Eukaryota</taxon>
        <taxon>Metazoa</taxon>
        <taxon>Ecdysozoa</taxon>
        <taxon>Nematoda</taxon>
        <taxon>Enoplea</taxon>
        <taxon>Dorylaimia</taxon>
        <taxon>Mermithida</taxon>
        <taxon>Mermithoidea</taxon>
        <taxon>Mermithidae</taxon>
        <taxon>Romanomermis</taxon>
    </lineage>
</organism>
<proteinExistence type="predicted"/>
<evidence type="ECO:0000313" key="1">
    <source>
        <dbReference type="Proteomes" id="UP000887565"/>
    </source>
</evidence>